<keyword evidence="8" id="KW-0472">Membrane</keyword>
<dbReference type="SUPFAM" id="SSF55874">
    <property type="entry name" value="ATPase domain of HSP90 chaperone/DNA topoisomerase II/histidine kinase"/>
    <property type="match status" value="1"/>
</dbReference>
<reference evidence="10" key="1">
    <citation type="journal article" date="2019" name="PLoS Negl. Trop. Dis.">
        <title>Revisiting the worldwide diversity of Leptospira species in the environment.</title>
        <authorList>
            <person name="Vincent A.T."/>
            <person name="Schiettekatte O."/>
            <person name="Bourhy P."/>
            <person name="Veyrier F.J."/>
            <person name="Picardeau M."/>
        </authorList>
    </citation>
    <scope>NUCLEOTIDE SEQUENCE [LARGE SCALE GENOMIC DNA]</scope>
    <source>
        <strain evidence="10">201702455</strain>
    </source>
</reference>
<feature type="transmembrane region" description="Helical" evidence="8">
    <location>
        <begin position="12"/>
        <end position="35"/>
    </location>
</feature>
<evidence type="ECO:0000259" key="9">
    <source>
        <dbReference type="PROSITE" id="PS50109"/>
    </source>
</evidence>
<evidence type="ECO:0000256" key="3">
    <source>
        <dbReference type="ARBA" id="ARBA00022553"/>
    </source>
</evidence>
<dbReference type="OrthoDB" id="9767435at2"/>
<evidence type="ECO:0000256" key="1">
    <source>
        <dbReference type="ARBA" id="ARBA00000085"/>
    </source>
</evidence>
<keyword evidence="11" id="KW-1185">Reference proteome</keyword>
<dbReference type="InterPro" id="IPR003594">
    <property type="entry name" value="HATPase_dom"/>
</dbReference>
<evidence type="ECO:0000313" key="10">
    <source>
        <dbReference type="EMBL" id="TGL60628.1"/>
    </source>
</evidence>
<comment type="caution">
    <text evidence="10">The sequence shown here is derived from an EMBL/GenBank/DDBJ whole genome shotgun (WGS) entry which is preliminary data.</text>
</comment>
<organism evidence="10 11">
    <name type="scientific">Leptospira sarikeiensis</name>
    <dbReference type="NCBI Taxonomy" id="2484943"/>
    <lineage>
        <taxon>Bacteria</taxon>
        <taxon>Pseudomonadati</taxon>
        <taxon>Spirochaetota</taxon>
        <taxon>Spirochaetia</taxon>
        <taxon>Leptospirales</taxon>
        <taxon>Leptospiraceae</taxon>
        <taxon>Leptospira</taxon>
    </lineage>
</organism>
<name>A0A4R9K514_9LEPT</name>
<dbReference type="InterPro" id="IPR005467">
    <property type="entry name" value="His_kinase_dom"/>
</dbReference>
<evidence type="ECO:0000256" key="5">
    <source>
        <dbReference type="ARBA" id="ARBA00022741"/>
    </source>
</evidence>
<dbReference type="PANTHER" id="PTHR41523:SF8">
    <property type="entry name" value="ETHYLENE RESPONSE SENSOR PROTEIN"/>
    <property type="match status" value="1"/>
</dbReference>
<evidence type="ECO:0000256" key="2">
    <source>
        <dbReference type="ARBA" id="ARBA00012438"/>
    </source>
</evidence>
<dbReference type="GO" id="GO:0005524">
    <property type="term" value="F:ATP binding"/>
    <property type="evidence" value="ECO:0007669"/>
    <property type="project" value="UniProtKB-KW"/>
</dbReference>
<gene>
    <name evidence="10" type="ORF">EHQ64_12420</name>
</gene>
<dbReference type="AlphaFoldDB" id="A0A4R9K514"/>
<dbReference type="Pfam" id="PF02518">
    <property type="entry name" value="HATPase_c"/>
    <property type="match status" value="1"/>
</dbReference>
<dbReference type="RefSeq" id="WP_135649800.1">
    <property type="nucleotide sequence ID" value="NZ_RQGF01000028.1"/>
</dbReference>
<comment type="catalytic activity">
    <reaction evidence="1">
        <text>ATP + protein L-histidine = ADP + protein N-phospho-L-histidine.</text>
        <dbReference type="EC" id="2.7.13.3"/>
    </reaction>
</comment>
<protein>
    <recommendedName>
        <fullName evidence="2">histidine kinase</fullName>
        <ecNumber evidence="2">2.7.13.3</ecNumber>
    </recommendedName>
</protein>
<keyword evidence="4" id="KW-0808">Transferase</keyword>
<dbReference type="Gene3D" id="3.30.450.20">
    <property type="entry name" value="PAS domain"/>
    <property type="match status" value="1"/>
</dbReference>
<dbReference type="InterPro" id="IPR011495">
    <property type="entry name" value="Sig_transdc_His_kin_sub2_dim/P"/>
</dbReference>
<keyword evidence="8" id="KW-0812">Transmembrane</keyword>
<dbReference type="PANTHER" id="PTHR41523">
    <property type="entry name" value="TWO-COMPONENT SYSTEM SENSOR PROTEIN"/>
    <property type="match status" value="1"/>
</dbReference>
<evidence type="ECO:0000256" key="8">
    <source>
        <dbReference type="SAM" id="Phobius"/>
    </source>
</evidence>
<dbReference type="PROSITE" id="PS50109">
    <property type="entry name" value="HIS_KIN"/>
    <property type="match status" value="1"/>
</dbReference>
<keyword evidence="7" id="KW-0067">ATP-binding</keyword>
<keyword evidence="3" id="KW-0597">Phosphoprotein</keyword>
<sequence>MTASTKRSALKISIIYSALGGFWILGSDLLLEVIAWNEPVYKELQTLKGWLFVGITAFVLYLLLRSEFWHRDLVESELKDSLEEKKILINEIHHRVKNNLNSVISFLSLQRDGLEEGLQNHYTIAIQRVYSIALVHDFLYKSESYSKVDFGEFLPKLLDSIQNAQKGEKENIDCKVRADGVNMDISKAIPCGILINEIVTNSLKHGFPTGTAGKIYVHIEEKNGNFQLIIQDDGVGILEGWESKFGQGLGLTLISALSKQLSAKIEVDGNQGLKYDIRFRA</sequence>
<dbReference type="EMBL" id="RQGF01000028">
    <property type="protein sequence ID" value="TGL60628.1"/>
    <property type="molecule type" value="Genomic_DNA"/>
</dbReference>
<keyword evidence="5" id="KW-0547">Nucleotide-binding</keyword>
<dbReference type="Gene3D" id="3.30.565.10">
    <property type="entry name" value="Histidine kinase-like ATPase, C-terminal domain"/>
    <property type="match status" value="1"/>
</dbReference>
<evidence type="ECO:0000256" key="6">
    <source>
        <dbReference type="ARBA" id="ARBA00022777"/>
    </source>
</evidence>
<feature type="transmembrane region" description="Helical" evidence="8">
    <location>
        <begin position="47"/>
        <end position="64"/>
    </location>
</feature>
<dbReference type="InterPro" id="IPR036890">
    <property type="entry name" value="HATPase_C_sf"/>
</dbReference>
<evidence type="ECO:0000313" key="11">
    <source>
        <dbReference type="Proteomes" id="UP000297762"/>
    </source>
</evidence>
<accession>A0A4R9K514</accession>
<keyword evidence="8" id="KW-1133">Transmembrane helix</keyword>
<proteinExistence type="predicted"/>
<dbReference type="EC" id="2.7.13.3" evidence="2"/>
<dbReference type="Pfam" id="PF07568">
    <property type="entry name" value="HisKA_2"/>
    <property type="match status" value="1"/>
</dbReference>
<dbReference type="GO" id="GO:0004673">
    <property type="term" value="F:protein histidine kinase activity"/>
    <property type="evidence" value="ECO:0007669"/>
    <property type="project" value="UniProtKB-EC"/>
</dbReference>
<feature type="domain" description="Histidine kinase" evidence="9">
    <location>
        <begin position="91"/>
        <end position="281"/>
    </location>
</feature>
<dbReference type="Proteomes" id="UP000297762">
    <property type="component" value="Unassembled WGS sequence"/>
</dbReference>
<evidence type="ECO:0000256" key="7">
    <source>
        <dbReference type="ARBA" id="ARBA00022840"/>
    </source>
</evidence>
<evidence type="ECO:0000256" key="4">
    <source>
        <dbReference type="ARBA" id="ARBA00022679"/>
    </source>
</evidence>
<keyword evidence="6" id="KW-0418">Kinase</keyword>